<dbReference type="Proteomes" id="UP000316291">
    <property type="component" value="Unassembled WGS sequence"/>
</dbReference>
<protein>
    <submittedName>
        <fullName evidence="1">Uncharacterized protein</fullName>
    </submittedName>
</protein>
<evidence type="ECO:0000313" key="2">
    <source>
        <dbReference type="Proteomes" id="UP000316291"/>
    </source>
</evidence>
<evidence type="ECO:0000313" key="1">
    <source>
        <dbReference type="EMBL" id="TWI72154.1"/>
    </source>
</evidence>
<dbReference type="AlphaFoldDB" id="A0A562RUJ7"/>
<name>A0A562RUJ7_9BRAD</name>
<reference evidence="1 2" key="1">
    <citation type="journal article" date="2015" name="Stand. Genomic Sci.">
        <title>Genomic Encyclopedia of Bacterial and Archaeal Type Strains, Phase III: the genomes of soil and plant-associated and newly described type strains.</title>
        <authorList>
            <person name="Whitman W.B."/>
            <person name="Woyke T."/>
            <person name="Klenk H.P."/>
            <person name="Zhou Y."/>
            <person name="Lilburn T.G."/>
            <person name="Beck B.J."/>
            <person name="De Vos P."/>
            <person name="Vandamme P."/>
            <person name="Eisen J.A."/>
            <person name="Garrity G."/>
            <person name="Hugenholtz P."/>
            <person name="Kyrpides N.C."/>
        </authorList>
    </citation>
    <scope>NUCLEOTIDE SEQUENCE [LARGE SCALE GENOMIC DNA]</scope>
    <source>
        <strain evidence="1 2">CGMCC 1.10948</strain>
    </source>
</reference>
<organism evidence="1 2">
    <name type="scientific">Bradyrhizobium huanghuaihaiense</name>
    <dbReference type="NCBI Taxonomy" id="990078"/>
    <lineage>
        <taxon>Bacteria</taxon>
        <taxon>Pseudomonadati</taxon>
        <taxon>Pseudomonadota</taxon>
        <taxon>Alphaproteobacteria</taxon>
        <taxon>Hyphomicrobiales</taxon>
        <taxon>Nitrobacteraceae</taxon>
        <taxon>Bradyrhizobium</taxon>
    </lineage>
</organism>
<proteinExistence type="predicted"/>
<sequence length="63" mass="6901">MSWLNSERHFGSTTSNQLKDCDGFQALSIGFPAEDAWISLSSRGATGFRTYPGVRDSVSTISR</sequence>
<keyword evidence="2" id="KW-1185">Reference proteome</keyword>
<comment type="caution">
    <text evidence="1">The sequence shown here is derived from an EMBL/GenBank/DDBJ whole genome shotgun (WGS) entry which is preliminary data.</text>
</comment>
<gene>
    <name evidence="1" type="ORF">IQ16_02829</name>
</gene>
<accession>A0A562RUJ7</accession>
<dbReference type="EMBL" id="VLLA01000005">
    <property type="protein sequence ID" value="TWI72154.1"/>
    <property type="molecule type" value="Genomic_DNA"/>
</dbReference>